<keyword evidence="2" id="KW-1185">Reference proteome</keyword>
<organism evidence="1 2">
    <name type="scientific">Hyalomma asiaticum</name>
    <name type="common">Tick</name>
    <dbReference type="NCBI Taxonomy" id="266040"/>
    <lineage>
        <taxon>Eukaryota</taxon>
        <taxon>Metazoa</taxon>
        <taxon>Ecdysozoa</taxon>
        <taxon>Arthropoda</taxon>
        <taxon>Chelicerata</taxon>
        <taxon>Arachnida</taxon>
        <taxon>Acari</taxon>
        <taxon>Parasitiformes</taxon>
        <taxon>Ixodida</taxon>
        <taxon>Ixodoidea</taxon>
        <taxon>Ixodidae</taxon>
        <taxon>Hyalomminae</taxon>
        <taxon>Hyalomma</taxon>
    </lineage>
</organism>
<dbReference type="EMBL" id="CM023487">
    <property type="protein sequence ID" value="KAH6925769.1"/>
    <property type="molecule type" value="Genomic_DNA"/>
</dbReference>
<proteinExistence type="predicted"/>
<evidence type="ECO:0000313" key="2">
    <source>
        <dbReference type="Proteomes" id="UP000821845"/>
    </source>
</evidence>
<comment type="caution">
    <text evidence="1">The sequence shown here is derived from an EMBL/GenBank/DDBJ whole genome shotgun (WGS) entry which is preliminary data.</text>
</comment>
<gene>
    <name evidence="1" type="ORF">HPB50_009827</name>
</gene>
<name>A0ACB7RVB2_HYAAI</name>
<sequence length="377" mass="41445">MSSELCAATSAFAVELYQQVLATTGATKNIAISPFSIAAALSMTLAGARQRTADEIEKVLHVNRDSIHLEFSKFLADVTAYAPDVTLDIANRLYAEKSYKILDEYIAALRKFYHTTVVSVDFKNEAEAARLAVNAWVEEVTKSKIRGLLPLGSVDSDSVLILINAIYFKGLWEKQFNPDATTLKDFQVSKGAARKVRMMFKRAEFKINFDDPNFAAVEIPYRGGKTSMVILLPHEVDGLPHLEAALTPSKLSDIFTGLEMTLVELSLPRFRVALSVNIKNVLQSLGVKDLFSREADLSGIGGEKDHGVSAAFHKAFVEVNEEGTEAAAATGMMMKKRKCAISAVRFVVDHPFMFIIKCREPDVILFAGSVRDVPSAE</sequence>
<evidence type="ECO:0000313" key="1">
    <source>
        <dbReference type="EMBL" id="KAH6925769.1"/>
    </source>
</evidence>
<reference evidence="1" key="1">
    <citation type="submission" date="2020-05" db="EMBL/GenBank/DDBJ databases">
        <title>Large-scale comparative analyses of tick genomes elucidate their genetic diversity and vector capacities.</title>
        <authorList>
            <person name="Jia N."/>
            <person name="Wang J."/>
            <person name="Shi W."/>
            <person name="Du L."/>
            <person name="Sun Y."/>
            <person name="Zhan W."/>
            <person name="Jiang J."/>
            <person name="Wang Q."/>
            <person name="Zhang B."/>
            <person name="Ji P."/>
            <person name="Sakyi L.B."/>
            <person name="Cui X."/>
            <person name="Yuan T."/>
            <person name="Jiang B."/>
            <person name="Yang W."/>
            <person name="Lam T.T.-Y."/>
            <person name="Chang Q."/>
            <person name="Ding S."/>
            <person name="Wang X."/>
            <person name="Zhu J."/>
            <person name="Ruan X."/>
            <person name="Zhao L."/>
            <person name="Wei J."/>
            <person name="Que T."/>
            <person name="Du C."/>
            <person name="Cheng J."/>
            <person name="Dai P."/>
            <person name="Han X."/>
            <person name="Huang E."/>
            <person name="Gao Y."/>
            <person name="Liu J."/>
            <person name="Shao H."/>
            <person name="Ye R."/>
            <person name="Li L."/>
            <person name="Wei W."/>
            <person name="Wang X."/>
            <person name="Wang C."/>
            <person name="Yang T."/>
            <person name="Huo Q."/>
            <person name="Li W."/>
            <person name="Guo W."/>
            <person name="Chen H."/>
            <person name="Zhou L."/>
            <person name="Ni X."/>
            <person name="Tian J."/>
            <person name="Zhou Y."/>
            <person name="Sheng Y."/>
            <person name="Liu T."/>
            <person name="Pan Y."/>
            <person name="Xia L."/>
            <person name="Li J."/>
            <person name="Zhao F."/>
            <person name="Cao W."/>
        </authorList>
    </citation>
    <scope>NUCLEOTIDE SEQUENCE</scope>
    <source>
        <strain evidence="1">Hyas-2018</strain>
    </source>
</reference>
<dbReference type="Proteomes" id="UP000821845">
    <property type="component" value="Chromosome 7"/>
</dbReference>
<accession>A0ACB7RVB2</accession>
<protein>
    <submittedName>
        <fullName evidence="1">Uncharacterized protein</fullName>
    </submittedName>
</protein>